<dbReference type="PANTHER" id="PTHR33336:SF15">
    <property type="entry name" value="ABM DOMAIN-CONTAINING PROTEIN"/>
    <property type="match status" value="1"/>
</dbReference>
<dbReference type="InterPro" id="IPR050744">
    <property type="entry name" value="AI-2_Isomerase_LsrG"/>
</dbReference>
<dbReference type="InterPro" id="IPR007138">
    <property type="entry name" value="ABM_dom"/>
</dbReference>
<name>A0A315ZYV8_9FIRM</name>
<dbReference type="AlphaFoldDB" id="A0A315ZYV8"/>
<dbReference type="RefSeq" id="WP_109710829.1">
    <property type="nucleotide sequence ID" value="NZ_QGDS01000005.1"/>
</dbReference>
<protein>
    <submittedName>
        <fullName evidence="2">Quinol monooxygenase YgiN</fullName>
    </submittedName>
</protein>
<dbReference type="Proteomes" id="UP000254051">
    <property type="component" value="Unassembled WGS sequence"/>
</dbReference>
<feature type="domain" description="ABM" evidence="1">
    <location>
        <begin position="2"/>
        <end position="94"/>
    </location>
</feature>
<evidence type="ECO:0000313" key="3">
    <source>
        <dbReference type="Proteomes" id="UP000254051"/>
    </source>
</evidence>
<dbReference type="SUPFAM" id="SSF54909">
    <property type="entry name" value="Dimeric alpha+beta barrel"/>
    <property type="match status" value="1"/>
</dbReference>
<keyword evidence="2" id="KW-0560">Oxidoreductase</keyword>
<keyword evidence="2" id="KW-0503">Monooxygenase</keyword>
<dbReference type="InterPro" id="IPR011008">
    <property type="entry name" value="Dimeric_a/b-barrel"/>
</dbReference>
<dbReference type="PROSITE" id="PS51725">
    <property type="entry name" value="ABM"/>
    <property type="match status" value="1"/>
</dbReference>
<evidence type="ECO:0000259" key="1">
    <source>
        <dbReference type="PROSITE" id="PS51725"/>
    </source>
</evidence>
<dbReference type="PANTHER" id="PTHR33336">
    <property type="entry name" value="QUINOL MONOOXYGENASE YGIN-RELATED"/>
    <property type="match status" value="1"/>
</dbReference>
<sequence length="96" mass="11006">MIKIVADNFVKKDEVNEFLSLAKTLIAETRKEKGCISYNLNRDLKDETHLTFIEEWEDEKAIEGHNASDHFTTCVPQMAKHCSKPGICCLYTEVDL</sequence>
<organism evidence="2 3">
    <name type="scientific">Faecalicatena contorta</name>
    <dbReference type="NCBI Taxonomy" id="39482"/>
    <lineage>
        <taxon>Bacteria</taxon>
        <taxon>Bacillati</taxon>
        <taxon>Bacillota</taxon>
        <taxon>Clostridia</taxon>
        <taxon>Lachnospirales</taxon>
        <taxon>Lachnospiraceae</taxon>
        <taxon>Faecalicatena</taxon>
    </lineage>
</organism>
<reference evidence="3" key="1">
    <citation type="submission" date="2017-07" db="EMBL/GenBank/DDBJ databases">
        <authorList>
            <person name="Varghese N."/>
            <person name="Submissions S."/>
        </authorList>
    </citation>
    <scope>NUCLEOTIDE SEQUENCE [LARGE SCALE GENOMIC DNA]</scope>
    <source>
        <strain evidence="3">NLAE-zl-C134</strain>
    </source>
</reference>
<keyword evidence="3" id="KW-1185">Reference proteome</keyword>
<proteinExistence type="predicted"/>
<dbReference type="Gene3D" id="3.30.70.100">
    <property type="match status" value="1"/>
</dbReference>
<dbReference type="OrthoDB" id="287932at2"/>
<gene>
    <name evidence="2" type="ORF">SAMN05216529_105156</name>
</gene>
<dbReference type="EMBL" id="UHJJ01000005">
    <property type="protein sequence ID" value="SUQ14181.1"/>
    <property type="molecule type" value="Genomic_DNA"/>
</dbReference>
<dbReference type="Pfam" id="PF03992">
    <property type="entry name" value="ABM"/>
    <property type="match status" value="1"/>
</dbReference>
<accession>A0A315ZYV8</accession>
<evidence type="ECO:0000313" key="2">
    <source>
        <dbReference type="EMBL" id="SUQ14181.1"/>
    </source>
</evidence>
<dbReference type="GO" id="GO:0004497">
    <property type="term" value="F:monooxygenase activity"/>
    <property type="evidence" value="ECO:0007669"/>
    <property type="project" value="UniProtKB-KW"/>
</dbReference>